<comment type="caution">
    <text evidence="2">The sequence shown here is derived from an EMBL/GenBank/DDBJ whole genome shotgun (WGS) entry which is preliminary data.</text>
</comment>
<organism evidence="2 3">
    <name type="scientific">Aphis craccivora</name>
    <name type="common">Cowpea aphid</name>
    <dbReference type="NCBI Taxonomy" id="307492"/>
    <lineage>
        <taxon>Eukaryota</taxon>
        <taxon>Metazoa</taxon>
        <taxon>Ecdysozoa</taxon>
        <taxon>Arthropoda</taxon>
        <taxon>Hexapoda</taxon>
        <taxon>Insecta</taxon>
        <taxon>Pterygota</taxon>
        <taxon>Neoptera</taxon>
        <taxon>Paraneoptera</taxon>
        <taxon>Hemiptera</taxon>
        <taxon>Sternorrhyncha</taxon>
        <taxon>Aphidomorpha</taxon>
        <taxon>Aphidoidea</taxon>
        <taxon>Aphididae</taxon>
        <taxon>Aphidini</taxon>
        <taxon>Aphis</taxon>
        <taxon>Aphis</taxon>
    </lineage>
</organism>
<dbReference type="OrthoDB" id="6588470at2759"/>
<gene>
    <name evidence="2" type="ORF">FWK35_00033451</name>
</gene>
<protein>
    <submittedName>
        <fullName evidence="2">Uncharacterized protein</fullName>
    </submittedName>
</protein>
<reference evidence="2 3" key="1">
    <citation type="submission" date="2019-08" db="EMBL/GenBank/DDBJ databases">
        <title>Whole genome of Aphis craccivora.</title>
        <authorList>
            <person name="Voronova N.V."/>
            <person name="Shulinski R.S."/>
            <person name="Bandarenka Y.V."/>
            <person name="Zhorov D.G."/>
            <person name="Warner D."/>
        </authorList>
    </citation>
    <scope>NUCLEOTIDE SEQUENCE [LARGE SCALE GENOMIC DNA]</scope>
    <source>
        <strain evidence="2">180601</strain>
        <tissue evidence="2">Whole Body</tissue>
    </source>
</reference>
<proteinExistence type="predicted"/>
<accession>A0A6G0W197</accession>
<dbReference type="AlphaFoldDB" id="A0A6G0W197"/>
<evidence type="ECO:0000256" key="1">
    <source>
        <dbReference type="SAM" id="Phobius"/>
    </source>
</evidence>
<keyword evidence="1" id="KW-0812">Transmembrane</keyword>
<name>A0A6G0W197_APHCR</name>
<keyword evidence="1" id="KW-1133">Transmembrane helix</keyword>
<dbReference type="Proteomes" id="UP000478052">
    <property type="component" value="Unassembled WGS sequence"/>
</dbReference>
<sequence>MLFLYFFQYSNIQDVRIWIIVNNLYLLSAVTCFIFVLSKIGSLVICIKSITIMIFATYKIYIVHQIYKDEKSSYIILEQGPPLLSDLPQSYRGDNLSLQNYLVEVVEESEKMSSFEPLLYTAN</sequence>
<keyword evidence="3" id="KW-1185">Reference proteome</keyword>
<evidence type="ECO:0000313" key="2">
    <source>
        <dbReference type="EMBL" id="KAF0715960.1"/>
    </source>
</evidence>
<evidence type="ECO:0000313" key="3">
    <source>
        <dbReference type="Proteomes" id="UP000478052"/>
    </source>
</evidence>
<feature type="transmembrane region" description="Helical" evidence="1">
    <location>
        <begin position="42"/>
        <end position="62"/>
    </location>
</feature>
<feature type="transmembrane region" description="Helical" evidence="1">
    <location>
        <begin position="15"/>
        <end position="36"/>
    </location>
</feature>
<keyword evidence="1" id="KW-0472">Membrane</keyword>
<dbReference type="EMBL" id="VUJU01010077">
    <property type="protein sequence ID" value="KAF0715960.1"/>
    <property type="molecule type" value="Genomic_DNA"/>
</dbReference>